<evidence type="ECO:0000313" key="3">
    <source>
        <dbReference type="EMBL" id="KAK4284384.1"/>
    </source>
</evidence>
<evidence type="ECO:0000313" key="4">
    <source>
        <dbReference type="Proteomes" id="UP001293593"/>
    </source>
</evidence>
<dbReference type="PANTHER" id="PTHR31071:SF14">
    <property type="entry name" value="BZIP DOMAIN-CONTAINING PROTEIN"/>
    <property type="match status" value="1"/>
</dbReference>
<keyword evidence="4" id="KW-1185">Reference proteome</keyword>
<feature type="coiled-coil region" evidence="1">
    <location>
        <begin position="307"/>
        <end position="341"/>
    </location>
</feature>
<dbReference type="Proteomes" id="UP001293593">
    <property type="component" value="Unassembled WGS sequence"/>
</dbReference>
<organism evidence="3 4">
    <name type="scientific">Acacia crassicarpa</name>
    <name type="common">northern wattle</name>
    <dbReference type="NCBI Taxonomy" id="499986"/>
    <lineage>
        <taxon>Eukaryota</taxon>
        <taxon>Viridiplantae</taxon>
        <taxon>Streptophyta</taxon>
        <taxon>Embryophyta</taxon>
        <taxon>Tracheophyta</taxon>
        <taxon>Spermatophyta</taxon>
        <taxon>Magnoliopsida</taxon>
        <taxon>eudicotyledons</taxon>
        <taxon>Gunneridae</taxon>
        <taxon>Pentapetalae</taxon>
        <taxon>rosids</taxon>
        <taxon>fabids</taxon>
        <taxon>Fabales</taxon>
        <taxon>Fabaceae</taxon>
        <taxon>Caesalpinioideae</taxon>
        <taxon>mimosoid clade</taxon>
        <taxon>Acacieae</taxon>
        <taxon>Acacia</taxon>
    </lineage>
</organism>
<dbReference type="AlphaFoldDB" id="A0AAE1N895"/>
<dbReference type="PANTHER" id="PTHR31071">
    <property type="entry name" value="GB|AAF24581.1"/>
    <property type="match status" value="1"/>
</dbReference>
<proteinExistence type="predicted"/>
<sequence length="589" mass="67690">MSSSAGSHSSAITHRRKHRTSSFAAVLRHHYGILCNDPPSQWKLQKKKSSFVTGRVSSPVNFRHGCLKSQLSARKLAAGFWKLRFMDRPGNCGGNMSICSSKSELANEDLRIEPPTHHEIRDEFDKTKDPTSRPHTILHSRNGIQPELESYLPCPKCCKEEATKWDTGLPERSNGFTQIHVGNHKEERKLPCDSSVFSSLLEELVQAQRYINKLKAARKSSKKKTQQCVHKFEKEMIFWKQRELQEFQSTLDEVKDKLGVERRSRERMELMNAKLLQKLAEANRCTKHFKKKYEEEKRGRELMEEVCNELAKQIGEDKSRLEELEMESMKILNEVEEERKMMQIAELLREERVQMKLMDAKLALEDKYNQMIQFFAFLQNSLRSEAAADELARHQHLVELSYDFLNFDDILSISEELRNDRDHEKVIKPYEEEEDGLDKRSNSSSDYNNTGLQVVKVNHQKDNMIRRVAEYGKNTCFESPEREVTEVLKKKASSSSSKLLACITNGTTSTTVIAGVLSSLEGSGGDDGGFCRNWESEAMNKNNPHIIRAMKGCIKWPRGVPKFNLKAVPLDAKVRSQRSLLQHILKSKA</sequence>
<comment type="caution">
    <text evidence="3">The sequence shown here is derived from an EMBL/GenBank/DDBJ whole genome shotgun (WGS) entry which is preliminary data.</text>
</comment>
<reference evidence="3" key="1">
    <citation type="submission" date="2023-10" db="EMBL/GenBank/DDBJ databases">
        <title>Chromosome-level genome of the transformable northern wattle, Acacia crassicarpa.</title>
        <authorList>
            <person name="Massaro I."/>
            <person name="Sinha N.R."/>
            <person name="Poethig S."/>
            <person name="Leichty A.R."/>
        </authorList>
    </citation>
    <scope>NUCLEOTIDE SEQUENCE</scope>
    <source>
        <strain evidence="3">Acra3RX</strain>
        <tissue evidence="3">Leaf</tissue>
    </source>
</reference>
<accession>A0AAE1N895</accession>
<protein>
    <submittedName>
        <fullName evidence="3">Uncharacterized protein</fullName>
    </submittedName>
</protein>
<evidence type="ECO:0000256" key="1">
    <source>
        <dbReference type="SAM" id="Coils"/>
    </source>
</evidence>
<dbReference type="EMBL" id="JAWXYG010000001">
    <property type="protein sequence ID" value="KAK4284384.1"/>
    <property type="molecule type" value="Genomic_DNA"/>
</dbReference>
<name>A0AAE1N895_9FABA</name>
<gene>
    <name evidence="3" type="ORF">QN277_001226</name>
</gene>
<feature type="region of interest" description="Disordered" evidence="2">
    <location>
        <begin position="424"/>
        <end position="449"/>
    </location>
</feature>
<keyword evidence="1" id="KW-0175">Coiled coil</keyword>
<dbReference type="InterPro" id="IPR043424">
    <property type="entry name" value="BLT-like"/>
</dbReference>
<evidence type="ECO:0000256" key="2">
    <source>
        <dbReference type="SAM" id="MobiDB-lite"/>
    </source>
</evidence>